<dbReference type="PANTHER" id="PTHR45943">
    <property type="entry name" value="E3 UBIQUITIN-PROTEIN LIGASE MYCBP2"/>
    <property type="match status" value="1"/>
</dbReference>
<evidence type="ECO:0000256" key="6">
    <source>
        <dbReference type="ARBA" id="ARBA00022833"/>
    </source>
</evidence>
<name>A0ABR2H0H9_9EUKA</name>
<organism evidence="10 11">
    <name type="scientific">Tritrichomonas musculus</name>
    <dbReference type="NCBI Taxonomy" id="1915356"/>
    <lineage>
        <taxon>Eukaryota</taxon>
        <taxon>Metamonada</taxon>
        <taxon>Parabasalia</taxon>
        <taxon>Tritrichomonadida</taxon>
        <taxon>Tritrichomonadidae</taxon>
        <taxon>Tritrichomonas</taxon>
    </lineage>
</organism>
<keyword evidence="4 7" id="KW-0863">Zinc-finger</keyword>
<keyword evidence="2" id="KW-0479">Metal-binding</keyword>
<keyword evidence="1" id="KW-0808">Transferase</keyword>
<keyword evidence="11" id="KW-1185">Reference proteome</keyword>
<sequence>MNDDNFRNTRLFWDDKRDVSIQTDPFIFNTSIFRCSSCNQSIDKCTSLNIDLMQLECQHIYCMQCLKRFTKAQIKIKSNYVIRCPICEYPLREKEIQNINPKYVKRLSKRYTKFIVGKGSMVTCPKCQEKFVFEAGTYAGITTDDEGEKIRPNALDCFRKYRARCERCNTIFCVNCGAVPFHDGCTCEEEKLIKKNVICRFCRKRPAVGCEGVDVSHQVCWRKECQECLPYACMHVCKCGHACCGLRDEKVHFGCPLCNHEKNNCSSCDLPSNESPSVLLKCGHPWHKNCLISYYQSFKTKGRVHVPRCNHIRICQCIPYHKIVKDAAKKWMKIDKKIEKITLNKMKDEDIENEKIHVQNPNDKDYYQNPLKFAHDFFVFYFCDNCHQPFYGGHKDCEIDNMEEEANDRNDGYRCLRCQREILNVDCKIHGHDSMVFKCFFCCNVATHFCWGKVYFCDECHKNPYKAQKPPYPICDGKCQFAPHAENGKRIITGYCMQCEIEKEKNMINT</sequence>
<protein>
    <submittedName>
        <fullName evidence="10">Regulation of axon guidance</fullName>
    </submittedName>
</protein>
<evidence type="ECO:0000313" key="10">
    <source>
        <dbReference type="EMBL" id="KAK8839684.1"/>
    </source>
</evidence>
<keyword evidence="6" id="KW-0862">Zinc</keyword>
<dbReference type="SUPFAM" id="SSF57850">
    <property type="entry name" value="RING/U-box"/>
    <property type="match status" value="1"/>
</dbReference>
<dbReference type="SMART" id="SM00184">
    <property type="entry name" value="RING"/>
    <property type="match status" value="2"/>
</dbReference>
<evidence type="ECO:0000256" key="1">
    <source>
        <dbReference type="ARBA" id="ARBA00022679"/>
    </source>
</evidence>
<evidence type="ECO:0000259" key="8">
    <source>
        <dbReference type="PROSITE" id="PS50089"/>
    </source>
</evidence>
<evidence type="ECO:0000256" key="4">
    <source>
        <dbReference type="ARBA" id="ARBA00022771"/>
    </source>
</evidence>
<evidence type="ECO:0000256" key="3">
    <source>
        <dbReference type="ARBA" id="ARBA00022737"/>
    </source>
</evidence>
<dbReference type="EMBL" id="JAPFFF010000050">
    <property type="protein sequence ID" value="KAK8839684.1"/>
    <property type="molecule type" value="Genomic_DNA"/>
</dbReference>
<dbReference type="PANTHER" id="PTHR45943:SF2">
    <property type="entry name" value="RING-TYPE DOMAIN-CONTAINING PROTEIN"/>
    <property type="match status" value="1"/>
</dbReference>
<feature type="domain" description="RING-type" evidence="8">
    <location>
        <begin position="35"/>
        <end position="88"/>
    </location>
</feature>
<dbReference type="InterPro" id="IPR017907">
    <property type="entry name" value="Znf_RING_CS"/>
</dbReference>
<dbReference type="Proteomes" id="UP001470230">
    <property type="component" value="Unassembled WGS sequence"/>
</dbReference>
<dbReference type="PROSITE" id="PS51873">
    <property type="entry name" value="TRIAD"/>
    <property type="match status" value="1"/>
</dbReference>
<feature type="domain" description="RING-type" evidence="9">
    <location>
        <begin position="31"/>
        <end position="291"/>
    </location>
</feature>
<dbReference type="PROSITE" id="PS00518">
    <property type="entry name" value="ZF_RING_1"/>
    <property type="match status" value="1"/>
</dbReference>
<evidence type="ECO:0000256" key="7">
    <source>
        <dbReference type="PROSITE-ProRule" id="PRU00175"/>
    </source>
</evidence>
<evidence type="ECO:0000256" key="2">
    <source>
        <dbReference type="ARBA" id="ARBA00022723"/>
    </source>
</evidence>
<dbReference type="PROSITE" id="PS50089">
    <property type="entry name" value="ZF_RING_2"/>
    <property type="match status" value="1"/>
</dbReference>
<proteinExistence type="predicted"/>
<evidence type="ECO:0000256" key="5">
    <source>
        <dbReference type="ARBA" id="ARBA00022786"/>
    </source>
</evidence>
<keyword evidence="5" id="KW-0833">Ubl conjugation pathway</keyword>
<dbReference type="InterPro" id="IPR013083">
    <property type="entry name" value="Znf_RING/FYVE/PHD"/>
</dbReference>
<keyword evidence="3" id="KW-0677">Repeat</keyword>
<dbReference type="InterPro" id="IPR044066">
    <property type="entry name" value="TRIAD_supradom"/>
</dbReference>
<accession>A0ABR2H0H9</accession>
<gene>
    <name evidence="10" type="ORF">M9Y10_031388</name>
</gene>
<dbReference type="InterPro" id="IPR001841">
    <property type="entry name" value="Znf_RING"/>
</dbReference>
<comment type="caution">
    <text evidence="10">The sequence shown here is derived from an EMBL/GenBank/DDBJ whole genome shotgun (WGS) entry which is preliminary data.</text>
</comment>
<evidence type="ECO:0000313" key="11">
    <source>
        <dbReference type="Proteomes" id="UP001470230"/>
    </source>
</evidence>
<evidence type="ECO:0000259" key="9">
    <source>
        <dbReference type="PROSITE" id="PS51873"/>
    </source>
</evidence>
<dbReference type="Gene3D" id="3.30.40.10">
    <property type="entry name" value="Zinc/RING finger domain, C3HC4 (zinc finger)"/>
    <property type="match status" value="1"/>
</dbReference>
<reference evidence="10 11" key="1">
    <citation type="submission" date="2024-04" db="EMBL/GenBank/DDBJ databases">
        <title>Tritrichomonas musculus Genome.</title>
        <authorList>
            <person name="Alves-Ferreira E."/>
            <person name="Grigg M."/>
            <person name="Lorenzi H."/>
            <person name="Galac M."/>
        </authorList>
    </citation>
    <scope>NUCLEOTIDE SEQUENCE [LARGE SCALE GENOMIC DNA]</scope>
    <source>
        <strain evidence="10 11">EAF2021</strain>
    </source>
</reference>